<reference evidence="1" key="1">
    <citation type="submission" date="2022-04" db="EMBL/GenBank/DDBJ databases">
        <title>Genome of the entomopathogenic fungus Entomophthora muscae.</title>
        <authorList>
            <person name="Elya C."/>
            <person name="Lovett B.R."/>
            <person name="Lee E."/>
            <person name="Macias A.M."/>
            <person name="Hajek A.E."/>
            <person name="De Bivort B.L."/>
            <person name="Kasson M.T."/>
            <person name="De Fine Licht H.H."/>
            <person name="Stajich J.E."/>
        </authorList>
    </citation>
    <scope>NUCLEOTIDE SEQUENCE</scope>
    <source>
        <strain evidence="1">Berkeley</strain>
    </source>
</reference>
<dbReference type="Proteomes" id="UP001165960">
    <property type="component" value="Unassembled WGS sequence"/>
</dbReference>
<sequence length="52" mass="6269">MSPQSIFYCLYKKYKDYVEQEIARLSKDIKLYHITLVFPVVIVSKRTESYMC</sequence>
<proteinExistence type="predicted"/>
<organism evidence="1 2">
    <name type="scientific">Entomophthora muscae</name>
    <dbReference type="NCBI Taxonomy" id="34485"/>
    <lineage>
        <taxon>Eukaryota</taxon>
        <taxon>Fungi</taxon>
        <taxon>Fungi incertae sedis</taxon>
        <taxon>Zoopagomycota</taxon>
        <taxon>Entomophthoromycotina</taxon>
        <taxon>Entomophthoromycetes</taxon>
        <taxon>Entomophthorales</taxon>
        <taxon>Entomophthoraceae</taxon>
        <taxon>Entomophthora</taxon>
    </lineage>
</organism>
<dbReference type="EMBL" id="QTSX02005719">
    <property type="protein sequence ID" value="KAJ9058533.1"/>
    <property type="molecule type" value="Genomic_DNA"/>
</dbReference>
<comment type="caution">
    <text evidence="1">The sequence shown here is derived from an EMBL/GenBank/DDBJ whole genome shotgun (WGS) entry which is preliminary data.</text>
</comment>
<protein>
    <submittedName>
        <fullName evidence="1">Uncharacterized protein</fullName>
    </submittedName>
</protein>
<gene>
    <name evidence="1" type="ORF">DSO57_1011470</name>
</gene>
<evidence type="ECO:0000313" key="1">
    <source>
        <dbReference type="EMBL" id="KAJ9058533.1"/>
    </source>
</evidence>
<keyword evidence="2" id="KW-1185">Reference proteome</keyword>
<name>A0ACC2S835_9FUNG</name>
<evidence type="ECO:0000313" key="2">
    <source>
        <dbReference type="Proteomes" id="UP001165960"/>
    </source>
</evidence>
<accession>A0ACC2S835</accession>